<proteinExistence type="predicted"/>
<organism evidence="1 2">
    <name type="scientific">Cylicocyclus nassatus</name>
    <name type="common">Nematode worm</name>
    <dbReference type="NCBI Taxonomy" id="53992"/>
    <lineage>
        <taxon>Eukaryota</taxon>
        <taxon>Metazoa</taxon>
        <taxon>Ecdysozoa</taxon>
        <taxon>Nematoda</taxon>
        <taxon>Chromadorea</taxon>
        <taxon>Rhabditida</taxon>
        <taxon>Rhabditina</taxon>
        <taxon>Rhabditomorpha</taxon>
        <taxon>Strongyloidea</taxon>
        <taxon>Strongylidae</taxon>
        <taxon>Cylicocyclus</taxon>
    </lineage>
</organism>
<protein>
    <submittedName>
        <fullName evidence="1">Uncharacterized protein</fullName>
    </submittedName>
</protein>
<evidence type="ECO:0000313" key="1">
    <source>
        <dbReference type="EMBL" id="CAJ0592792.1"/>
    </source>
</evidence>
<dbReference type="Proteomes" id="UP001176961">
    <property type="component" value="Unassembled WGS sequence"/>
</dbReference>
<dbReference type="AlphaFoldDB" id="A0AA36DTG3"/>
<sequence>MCYFVEQGTGGSYPNNKEKGYVFHATYYKGNLGTNHFDSAVNLAKYITTGPDGLRRFVKDGSNDYLRTCQQTLLIGGLMGTLAPTNAYE</sequence>
<reference evidence="1" key="1">
    <citation type="submission" date="2023-07" db="EMBL/GenBank/DDBJ databases">
        <authorList>
            <consortium name="CYATHOMIX"/>
        </authorList>
    </citation>
    <scope>NUCLEOTIDE SEQUENCE</scope>
    <source>
        <strain evidence="1">N/A</strain>
    </source>
</reference>
<name>A0AA36DTG3_CYLNA</name>
<comment type="caution">
    <text evidence="1">The sequence shown here is derived from an EMBL/GenBank/DDBJ whole genome shotgun (WGS) entry which is preliminary data.</text>
</comment>
<dbReference type="EMBL" id="CATQJL010000112">
    <property type="protein sequence ID" value="CAJ0592792.1"/>
    <property type="molecule type" value="Genomic_DNA"/>
</dbReference>
<evidence type="ECO:0000313" key="2">
    <source>
        <dbReference type="Proteomes" id="UP001176961"/>
    </source>
</evidence>
<keyword evidence="2" id="KW-1185">Reference proteome</keyword>
<accession>A0AA36DTG3</accession>
<gene>
    <name evidence="1" type="ORF">CYNAS_LOCUS4775</name>
</gene>